<dbReference type="Proteomes" id="UP000290204">
    <property type="component" value="Unassembled WGS sequence"/>
</dbReference>
<dbReference type="Gene3D" id="3.90.190.20">
    <property type="entry name" value="Mur ligase, C-terminal domain"/>
    <property type="match status" value="1"/>
</dbReference>
<evidence type="ECO:0000256" key="6">
    <source>
        <dbReference type="ARBA" id="ARBA00022984"/>
    </source>
</evidence>
<evidence type="ECO:0000256" key="3">
    <source>
        <dbReference type="ARBA" id="ARBA00022741"/>
    </source>
</evidence>
<dbReference type="InterPro" id="IPR004101">
    <property type="entry name" value="Mur_ligase_C"/>
</dbReference>
<dbReference type="EMBL" id="SDHW01000002">
    <property type="protein sequence ID" value="RXK60635.1"/>
    <property type="molecule type" value="Genomic_DNA"/>
</dbReference>
<evidence type="ECO:0000313" key="13">
    <source>
        <dbReference type="Proteomes" id="UP000290204"/>
    </source>
</evidence>
<dbReference type="Pfam" id="PF02875">
    <property type="entry name" value="Mur_ligase_C"/>
    <property type="match status" value="1"/>
</dbReference>
<dbReference type="SUPFAM" id="SSF53244">
    <property type="entry name" value="MurD-like peptide ligases, peptide-binding domain"/>
    <property type="match status" value="1"/>
</dbReference>
<dbReference type="Pfam" id="PF08245">
    <property type="entry name" value="Mur_ligase_M"/>
    <property type="match status" value="1"/>
</dbReference>
<keyword evidence="6" id="KW-0573">Peptidoglycan synthesis</keyword>
<gene>
    <name evidence="12" type="ORF">ESA94_09230</name>
</gene>
<feature type="domain" description="Mur ligase N-terminal catalytic" evidence="9">
    <location>
        <begin position="13"/>
        <end position="113"/>
    </location>
</feature>
<dbReference type="InterPro" id="IPR036565">
    <property type="entry name" value="Mur-like_cat_sf"/>
</dbReference>
<dbReference type="GO" id="GO:0008360">
    <property type="term" value="P:regulation of cell shape"/>
    <property type="evidence" value="ECO:0007669"/>
    <property type="project" value="UniProtKB-KW"/>
</dbReference>
<keyword evidence="13" id="KW-1185">Reference proteome</keyword>
<feature type="domain" description="Mur ligase C-terminal" evidence="10">
    <location>
        <begin position="319"/>
        <end position="451"/>
    </location>
</feature>
<dbReference type="RefSeq" id="WP_129130596.1">
    <property type="nucleotide sequence ID" value="NZ_SDHW01000002.1"/>
</dbReference>
<keyword evidence="5" id="KW-0133">Cell shape</keyword>
<dbReference type="OrthoDB" id="9804126at2"/>
<evidence type="ECO:0000259" key="9">
    <source>
        <dbReference type="Pfam" id="PF01225"/>
    </source>
</evidence>
<keyword evidence="3" id="KW-0547">Nucleotide-binding</keyword>
<dbReference type="PANTHER" id="PTHR43445">
    <property type="entry name" value="UDP-N-ACETYLMURAMATE--L-ALANINE LIGASE-RELATED"/>
    <property type="match status" value="1"/>
</dbReference>
<evidence type="ECO:0000256" key="1">
    <source>
        <dbReference type="ARBA" id="ARBA00022598"/>
    </source>
</evidence>
<evidence type="ECO:0000259" key="11">
    <source>
        <dbReference type="Pfam" id="PF08245"/>
    </source>
</evidence>
<keyword evidence="2" id="KW-0132">Cell division</keyword>
<keyword evidence="4" id="KW-0067">ATP-binding</keyword>
<proteinExistence type="predicted"/>
<accession>A0A4V1M7M9</accession>
<sequence length="466" mass="50813">MITSINDFKNVFFIGVAGTGMSAIAQYLKGVGKEVSGSDRYFHPNEPNETKEKLEAEGILCFLQNGEGITNETDLVVVSTAVEDTVEEVIKAKQLNIPIIKRAELLAAIARSKKTIAVGGTSGKSTTSAMLFDILQHAGLQPSIISGAGLTSIIKEGKIGNAKVGSGDWLVIEADESDGSIVNYTPEVGLLLNIDKDHKEIDVLMDVFDQFKKNTTQFFVVNQSHALAKKLSANPAHNFSVDADDDAAFHASNFNQEGFTISFDITNSGTSIHHSPFTIHSVGRHNMENALAAATVANLIGVPLSTAAEALKTYEGIYRRHQIIGQKNNVWLIDDYAHNPAKCAASIEACQPLAKKVIAWFQPHGYGPTKFLRTDFVEEISKALRPQDEIWMSEIFYAGGTAVKDISSNDLITDLKAKGANAFFVENRNDLVEALQPHFTEDCVLLLMGARDPSLEQFAKQVWEKL</sequence>
<dbReference type="PANTHER" id="PTHR43445:SF3">
    <property type="entry name" value="UDP-N-ACETYLMURAMATE--L-ALANINE LIGASE"/>
    <property type="match status" value="1"/>
</dbReference>
<evidence type="ECO:0000256" key="2">
    <source>
        <dbReference type="ARBA" id="ARBA00022618"/>
    </source>
</evidence>
<dbReference type="Gene3D" id="3.40.1190.10">
    <property type="entry name" value="Mur-like, catalytic domain"/>
    <property type="match status" value="1"/>
</dbReference>
<dbReference type="Pfam" id="PF01225">
    <property type="entry name" value="Mur_ligase"/>
    <property type="match status" value="1"/>
</dbReference>
<keyword evidence="8" id="KW-0961">Cell wall biogenesis/degradation</keyword>
<dbReference type="InterPro" id="IPR013221">
    <property type="entry name" value="Mur_ligase_cen"/>
</dbReference>
<keyword evidence="1 12" id="KW-0436">Ligase</keyword>
<dbReference type="InterPro" id="IPR050061">
    <property type="entry name" value="MurCDEF_pg_biosynth"/>
</dbReference>
<dbReference type="SUPFAM" id="SSF51984">
    <property type="entry name" value="MurCD N-terminal domain"/>
    <property type="match status" value="1"/>
</dbReference>
<evidence type="ECO:0000256" key="8">
    <source>
        <dbReference type="ARBA" id="ARBA00023316"/>
    </source>
</evidence>
<dbReference type="GO" id="GO:0009252">
    <property type="term" value="P:peptidoglycan biosynthetic process"/>
    <property type="evidence" value="ECO:0007669"/>
    <property type="project" value="UniProtKB-KW"/>
</dbReference>
<dbReference type="SUPFAM" id="SSF53623">
    <property type="entry name" value="MurD-like peptide ligases, catalytic domain"/>
    <property type="match status" value="1"/>
</dbReference>
<evidence type="ECO:0000256" key="7">
    <source>
        <dbReference type="ARBA" id="ARBA00023306"/>
    </source>
</evidence>
<reference evidence="12 13" key="1">
    <citation type="submission" date="2019-01" db="EMBL/GenBank/DDBJ databases">
        <title>Lacibacter sp. strain TTM-7.</title>
        <authorList>
            <person name="Chen W.-M."/>
        </authorList>
    </citation>
    <scope>NUCLEOTIDE SEQUENCE [LARGE SCALE GENOMIC DNA]</scope>
    <source>
        <strain evidence="12 13">TTM-7</strain>
    </source>
</reference>
<evidence type="ECO:0000256" key="4">
    <source>
        <dbReference type="ARBA" id="ARBA00022840"/>
    </source>
</evidence>
<dbReference type="GO" id="GO:0005524">
    <property type="term" value="F:ATP binding"/>
    <property type="evidence" value="ECO:0007669"/>
    <property type="project" value="UniProtKB-KW"/>
</dbReference>
<organism evidence="12 13">
    <name type="scientific">Lacibacter luteus</name>
    <dbReference type="NCBI Taxonomy" id="2508719"/>
    <lineage>
        <taxon>Bacteria</taxon>
        <taxon>Pseudomonadati</taxon>
        <taxon>Bacteroidota</taxon>
        <taxon>Chitinophagia</taxon>
        <taxon>Chitinophagales</taxon>
        <taxon>Chitinophagaceae</taxon>
        <taxon>Lacibacter</taxon>
    </lineage>
</organism>
<evidence type="ECO:0000256" key="5">
    <source>
        <dbReference type="ARBA" id="ARBA00022960"/>
    </source>
</evidence>
<dbReference type="Gene3D" id="3.40.50.720">
    <property type="entry name" value="NAD(P)-binding Rossmann-like Domain"/>
    <property type="match status" value="1"/>
</dbReference>
<comment type="caution">
    <text evidence="12">The sequence shown here is derived from an EMBL/GenBank/DDBJ whole genome shotgun (WGS) entry which is preliminary data.</text>
</comment>
<feature type="domain" description="Mur ligase central" evidence="11">
    <location>
        <begin position="118"/>
        <end position="297"/>
    </location>
</feature>
<evidence type="ECO:0000259" key="10">
    <source>
        <dbReference type="Pfam" id="PF02875"/>
    </source>
</evidence>
<evidence type="ECO:0000313" key="12">
    <source>
        <dbReference type="EMBL" id="RXK60635.1"/>
    </source>
</evidence>
<keyword evidence="7" id="KW-0131">Cell cycle</keyword>
<dbReference type="GO" id="GO:0051301">
    <property type="term" value="P:cell division"/>
    <property type="evidence" value="ECO:0007669"/>
    <property type="project" value="UniProtKB-KW"/>
</dbReference>
<protein>
    <submittedName>
        <fullName evidence="12">UDP-N-acetylmuramate--alanine ligase</fullName>
    </submittedName>
</protein>
<dbReference type="GO" id="GO:0016881">
    <property type="term" value="F:acid-amino acid ligase activity"/>
    <property type="evidence" value="ECO:0007669"/>
    <property type="project" value="InterPro"/>
</dbReference>
<dbReference type="InterPro" id="IPR036615">
    <property type="entry name" value="Mur_ligase_C_dom_sf"/>
</dbReference>
<dbReference type="InterPro" id="IPR000713">
    <property type="entry name" value="Mur_ligase_N"/>
</dbReference>
<dbReference type="AlphaFoldDB" id="A0A4V1M7M9"/>
<dbReference type="GO" id="GO:0071555">
    <property type="term" value="P:cell wall organization"/>
    <property type="evidence" value="ECO:0007669"/>
    <property type="project" value="UniProtKB-KW"/>
</dbReference>
<name>A0A4V1M7M9_9BACT</name>